<feature type="signal peptide" evidence="1">
    <location>
        <begin position="1"/>
        <end position="18"/>
    </location>
</feature>
<gene>
    <name evidence="3" type="ORF">SAMN05216586_109125</name>
</gene>
<dbReference type="RefSeq" id="WP_088276430.1">
    <property type="nucleotide sequence ID" value="NZ_FNVE01000009.1"/>
</dbReference>
<protein>
    <submittedName>
        <fullName evidence="3">Uncharacterized iron-regulated protein</fullName>
    </submittedName>
</protein>
<dbReference type="PIRSF" id="PIRSF020419">
    <property type="entry name" value="Fe_uptake_reg_CjrA_prd"/>
    <property type="match status" value="1"/>
</dbReference>
<accession>A0AAQ1G8I8</accession>
<comment type="caution">
    <text evidence="3">The sequence shown here is derived from an EMBL/GenBank/DDBJ whole genome shotgun (WGS) entry which is preliminary data.</text>
</comment>
<reference evidence="3 4" key="1">
    <citation type="submission" date="2016-10" db="EMBL/GenBank/DDBJ databases">
        <authorList>
            <person name="Varghese N."/>
            <person name="Submissions S."/>
        </authorList>
    </citation>
    <scope>NUCLEOTIDE SEQUENCE [LARGE SCALE GENOMIC DNA]</scope>
    <source>
        <strain evidence="3 4">CECT 8317</strain>
    </source>
</reference>
<dbReference type="Gene3D" id="3.40.50.11550">
    <property type="match status" value="1"/>
</dbReference>
<dbReference type="AlphaFoldDB" id="A0AAQ1G8I8"/>
<dbReference type="Proteomes" id="UP000243518">
    <property type="component" value="Unassembled WGS sequence"/>
</dbReference>
<evidence type="ECO:0000313" key="3">
    <source>
        <dbReference type="EMBL" id="SEG55307.1"/>
    </source>
</evidence>
<dbReference type="Gene3D" id="1.10.8.760">
    <property type="entry name" value="Haem-binding uptake, Tiki superfamily, ChaN, domain 2"/>
    <property type="match status" value="1"/>
</dbReference>
<dbReference type="InterPro" id="IPR016773">
    <property type="entry name" value="Fe3_uptake_reg_CjrA_prd"/>
</dbReference>
<evidence type="ECO:0000256" key="1">
    <source>
        <dbReference type="SAM" id="SignalP"/>
    </source>
</evidence>
<evidence type="ECO:0000259" key="2">
    <source>
        <dbReference type="Pfam" id="PF04187"/>
    </source>
</evidence>
<feature type="chain" id="PRO_5042930280" evidence="1">
    <location>
        <begin position="19"/>
        <end position="292"/>
    </location>
</feature>
<keyword evidence="4" id="KW-1185">Reference proteome</keyword>
<keyword evidence="1" id="KW-0732">Signal</keyword>
<feature type="domain" description="Haem-binding uptake Tiki superfamily ChaN" evidence="2">
    <location>
        <begin position="53"/>
        <end position="240"/>
    </location>
</feature>
<evidence type="ECO:0000313" key="4">
    <source>
        <dbReference type="Proteomes" id="UP000243518"/>
    </source>
</evidence>
<dbReference type="CDD" id="cd14727">
    <property type="entry name" value="ChanN-like"/>
    <property type="match status" value="1"/>
</dbReference>
<name>A0AAQ1G8I8_9GAMM</name>
<organism evidence="3 4">
    <name type="scientific">Halopseudomonas aestusnigri</name>
    <dbReference type="NCBI Taxonomy" id="857252"/>
    <lineage>
        <taxon>Bacteria</taxon>
        <taxon>Pseudomonadati</taxon>
        <taxon>Pseudomonadota</taxon>
        <taxon>Gammaproteobacteria</taxon>
        <taxon>Pseudomonadales</taxon>
        <taxon>Pseudomonadaceae</taxon>
        <taxon>Halopseudomonas</taxon>
    </lineage>
</organism>
<dbReference type="EMBL" id="FNVE01000009">
    <property type="protein sequence ID" value="SEG55307.1"/>
    <property type="molecule type" value="Genomic_DNA"/>
</dbReference>
<dbReference type="InterPro" id="IPR007314">
    <property type="entry name" value="Cofac_haem-bd_dom"/>
</dbReference>
<dbReference type="SUPFAM" id="SSF159501">
    <property type="entry name" value="EreA/ChaN-like"/>
    <property type="match status" value="1"/>
</dbReference>
<sequence length="292" mass="32109">MNVLILIAGLFGAALALAAPLPAWQATDGLDDPHLGQVWDTHAQRWLDPQQLVDALLDEPRVILGERHDHPDHHRLQLWLLEQLQAQRPQGALVMEMLQSSQQPQVDALQGKPLPADPMLAEQLQWQPGWDWALYGPLVRWGLVVPERLLTANLDRDELMVFYRDPSSDVSGYPASARAELERIIIASHCDLIDASQVAPMLRIQQARDLRMGQALATAPVPALLIAGAYHGRRDLGIPLHWDAQWGAAPVVVLLSEAGSPLPGPEQADFVWLAPGLPEQDHCAGMRAAAES</sequence>
<dbReference type="Pfam" id="PF04187">
    <property type="entry name" value="Cofac_haem_bdg"/>
    <property type="match status" value="1"/>
</dbReference>
<proteinExistence type="predicted"/>